<dbReference type="Gene3D" id="2.40.160.10">
    <property type="entry name" value="Porin"/>
    <property type="match status" value="1"/>
</dbReference>
<dbReference type="EMBL" id="GG704966">
    <property type="protein sequence ID" value="EEY96273.1"/>
    <property type="molecule type" value="Genomic_DNA"/>
</dbReference>
<name>D0SDR8_ACIJO</name>
<dbReference type="Pfam" id="PF09694">
    <property type="entry name" value="Gcw_chp"/>
    <property type="match status" value="1"/>
</dbReference>
<sequence length="262" mass="28095">MWGNQTMKFALKALSLAVVASASTFTFADDEPALPFGFSFSGSAAVTTDYRFRGLTQTQNDPAVQAGFTLAHDSGLYLGLWGSNVDFGEGSPSLELDPSIGFATTLESFASKPVLDVGMVYYNYPSADDLNWLEFYGKLTFASVFTEGDSLLTNVNYTNDYIAEDTDSWNINAGYAIPFGSTGFGGVANVGYTVVSDEDKYSFGDDDNYVDWKVGVTYAFQSIPGATAELAAVGTNIDTDNLDHVTARGVETGAVFTLTKTF</sequence>
<dbReference type="eggNOG" id="ENOG502Z9EH">
    <property type="taxonomic scope" value="Bacteria"/>
</dbReference>
<reference evidence="3" key="1">
    <citation type="journal article" date="2012" name="PLoS ONE">
        <title>The success of Acinetobacter species; genetic, metabolic and virulence attributes.</title>
        <authorList>
            <person name="Peleg A.Y."/>
            <person name="de Breij A."/>
            <person name="Adams M.D."/>
            <person name="Cerqueira G.M."/>
            <person name="Mocali S."/>
            <person name="Galardini M."/>
            <person name="Nibbering P.H."/>
            <person name="Earl A.M."/>
            <person name="Ward D.V."/>
            <person name="Paterson D.L."/>
            <person name="Seifert H."/>
            <person name="Dijkshoorn L."/>
        </authorList>
    </citation>
    <scope>NUCLEOTIDE SEQUENCE [LARGE SCALE GENOMIC DNA]</scope>
    <source>
        <strain evidence="3">SH046</strain>
    </source>
</reference>
<keyword evidence="1" id="KW-0732">Signal</keyword>
<dbReference type="InterPro" id="IPR010239">
    <property type="entry name" value="CHP02001"/>
</dbReference>
<feature type="chain" id="PRO_5003016204" description="MltA-interacting protein MipA" evidence="1">
    <location>
        <begin position="29"/>
        <end position="262"/>
    </location>
</feature>
<dbReference type="SUPFAM" id="SSF56935">
    <property type="entry name" value="Porins"/>
    <property type="match status" value="1"/>
</dbReference>
<evidence type="ECO:0000256" key="1">
    <source>
        <dbReference type="SAM" id="SignalP"/>
    </source>
</evidence>
<evidence type="ECO:0000313" key="2">
    <source>
        <dbReference type="EMBL" id="EEY96273.1"/>
    </source>
</evidence>
<proteinExistence type="predicted"/>
<gene>
    <name evidence="2" type="ORF">HMPREF0016_01991</name>
</gene>
<organism evidence="2 3">
    <name type="scientific">Acinetobacter johnsonii SH046</name>
    <dbReference type="NCBI Taxonomy" id="575586"/>
    <lineage>
        <taxon>Bacteria</taxon>
        <taxon>Pseudomonadati</taxon>
        <taxon>Pseudomonadota</taxon>
        <taxon>Gammaproteobacteria</taxon>
        <taxon>Moraxellales</taxon>
        <taxon>Moraxellaceae</taxon>
        <taxon>Acinetobacter</taxon>
    </lineage>
</organism>
<protein>
    <recommendedName>
        <fullName evidence="4">MltA-interacting protein MipA</fullName>
    </recommendedName>
</protein>
<dbReference type="HOGENOM" id="CLU_074587_1_0_6"/>
<dbReference type="AlphaFoldDB" id="D0SDR8"/>
<accession>D0SDR8</accession>
<evidence type="ECO:0008006" key="4">
    <source>
        <dbReference type="Google" id="ProtNLM"/>
    </source>
</evidence>
<dbReference type="Proteomes" id="UP000012047">
    <property type="component" value="Unassembled WGS sequence"/>
</dbReference>
<dbReference type="InterPro" id="IPR023614">
    <property type="entry name" value="Porin_dom_sf"/>
</dbReference>
<feature type="signal peptide" evidence="1">
    <location>
        <begin position="1"/>
        <end position="28"/>
    </location>
</feature>
<dbReference type="NCBIfam" id="TIGR02001">
    <property type="entry name" value="gcw_chp"/>
    <property type="match status" value="1"/>
</dbReference>
<evidence type="ECO:0000313" key="3">
    <source>
        <dbReference type="Proteomes" id="UP000012047"/>
    </source>
</evidence>